<evidence type="ECO:0000256" key="6">
    <source>
        <dbReference type="SAM" id="SignalP"/>
    </source>
</evidence>
<dbReference type="AlphaFoldDB" id="A0A0H5R795"/>
<feature type="transmembrane region" description="Helical" evidence="5">
    <location>
        <begin position="78"/>
        <end position="99"/>
    </location>
</feature>
<keyword evidence="6" id="KW-0732">Signal</keyword>
<dbReference type="InterPro" id="IPR037185">
    <property type="entry name" value="EmrE-like"/>
</dbReference>
<feature type="transmembrane region" description="Helical" evidence="5">
    <location>
        <begin position="225"/>
        <end position="243"/>
    </location>
</feature>
<reference evidence="8" key="1">
    <citation type="submission" date="2015-04" db="EMBL/GenBank/DDBJ databases">
        <title>The genome sequence of the plant pathogenic Rhizarian Plasmodiophora brassicae reveals insights in its biotrophic life cycle and the origin of chitin synthesis.</title>
        <authorList>
            <person name="Schwelm A."/>
            <person name="Fogelqvist J."/>
            <person name="Knaust A."/>
            <person name="Julke S."/>
            <person name="Lilja T."/>
            <person name="Dhandapani V."/>
            <person name="Bonilla-Rosso G."/>
            <person name="Karlsson M."/>
            <person name="Shevchenko A."/>
            <person name="Choi S.R."/>
            <person name="Kim H.G."/>
            <person name="Park J.Y."/>
            <person name="Lim Y.P."/>
            <person name="Ludwig-Muller J."/>
            <person name="Dixelius C."/>
        </authorList>
    </citation>
    <scope>NUCLEOTIDE SEQUENCE</scope>
    <source>
        <tissue evidence="8">Potato root galls</tissue>
    </source>
</reference>
<keyword evidence="2 5" id="KW-0812">Transmembrane</keyword>
<dbReference type="GO" id="GO:0016020">
    <property type="term" value="C:membrane"/>
    <property type="evidence" value="ECO:0007669"/>
    <property type="project" value="UniProtKB-SubCell"/>
</dbReference>
<organism evidence="8">
    <name type="scientific">Spongospora subterranea</name>
    <dbReference type="NCBI Taxonomy" id="70186"/>
    <lineage>
        <taxon>Eukaryota</taxon>
        <taxon>Sar</taxon>
        <taxon>Rhizaria</taxon>
        <taxon>Endomyxa</taxon>
        <taxon>Phytomyxea</taxon>
        <taxon>Plasmodiophorida</taxon>
        <taxon>Plasmodiophoridae</taxon>
        <taxon>Spongospora</taxon>
    </lineage>
</organism>
<feature type="transmembrane region" description="Helical" evidence="5">
    <location>
        <begin position="323"/>
        <end position="353"/>
    </location>
</feature>
<feature type="transmembrane region" description="Helical" evidence="5">
    <location>
        <begin position="202"/>
        <end position="219"/>
    </location>
</feature>
<keyword evidence="4 5" id="KW-0472">Membrane</keyword>
<feature type="signal peptide" evidence="6">
    <location>
        <begin position="1"/>
        <end position="18"/>
    </location>
</feature>
<feature type="transmembrane region" description="Helical" evidence="5">
    <location>
        <begin position="263"/>
        <end position="285"/>
    </location>
</feature>
<feature type="transmembrane region" description="Helical" evidence="5">
    <location>
        <begin position="146"/>
        <end position="165"/>
    </location>
</feature>
<sequence length="410" mass="44522">YWYRVSLVLIVSVSISSAILTSQRNVSMIDSPPTTDVVLEGFLRRPVIDQAFPSNHDRSPSALASPTQNLAEAYSSNVLLIAMWYSSSIIAAKLNYVLLEYLGSAIALSLFQQIFVLFAGSAILLASRSIGGLTAVKELPKRSIRIQFGFVIPLGFAMTCMSVAYNSAMSYIPVSFLNTIKATIPFWTCIVCWLLYKQKFSLLTKISLIPIVGGVAIASATELGFHPLGFLLGLISAFNQTFFNLHAKSILIQQIVTPMQLQVFTAGISSMFLGVIYSISMVSFLSDIGGRTAESPIYDGVLHPIILFALGGLNYFAELRLSYAVIAVLGSLGYSIADVFRRLIIICSSFILFGNPVQLFNIIGVCIAMFGILMYNLSVASGASKGNTYVKEKVEPPIHHSSITINTASV</sequence>
<feature type="chain" id="PRO_5005223064" description="Sugar phosphate transporter domain-containing protein" evidence="6">
    <location>
        <begin position="19"/>
        <end position="410"/>
    </location>
</feature>
<feature type="transmembrane region" description="Helical" evidence="5">
    <location>
        <begin position="105"/>
        <end position="126"/>
    </location>
</feature>
<feature type="transmembrane region" description="Helical" evidence="5">
    <location>
        <begin position="171"/>
        <end position="195"/>
    </location>
</feature>
<comment type="subcellular location">
    <subcellularLocation>
        <location evidence="1">Membrane</location>
        <topology evidence="1">Multi-pass membrane protein</topology>
    </subcellularLocation>
</comment>
<evidence type="ECO:0000256" key="3">
    <source>
        <dbReference type="ARBA" id="ARBA00022989"/>
    </source>
</evidence>
<evidence type="ECO:0000256" key="4">
    <source>
        <dbReference type="ARBA" id="ARBA00023136"/>
    </source>
</evidence>
<feature type="transmembrane region" description="Helical" evidence="5">
    <location>
        <begin position="297"/>
        <end position="316"/>
    </location>
</feature>
<accession>A0A0H5R795</accession>
<dbReference type="InterPro" id="IPR050186">
    <property type="entry name" value="TPT_transporter"/>
</dbReference>
<dbReference type="PANTHER" id="PTHR11132">
    <property type="entry name" value="SOLUTE CARRIER FAMILY 35"/>
    <property type="match status" value="1"/>
</dbReference>
<evidence type="ECO:0000313" key="8">
    <source>
        <dbReference type="EMBL" id="CRZ10020.1"/>
    </source>
</evidence>
<dbReference type="Pfam" id="PF03151">
    <property type="entry name" value="TPT"/>
    <property type="match status" value="1"/>
</dbReference>
<keyword evidence="3 5" id="KW-1133">Transmembrane helix</keyword>
<evidence type="ECO:0000256" key="5">
    <source>
        <dbReference type="SAM" id="Phobius"/>
    </source>
</evidence>
<evidence type="ECO:0000256" key="1">
    <source>
        <dbReference type="ARBA" id="ARBA00004141"/>
    </source>
</evidence>
<feature type="domain" description="Sugar phosphate transporter" evidence="7">
    <location>
        <begin position="79"/>
        <end position="376"/>
    </location>
</feature>
<evidence type="ECO:0000259" key="7">
    <source>
        <dbReference type="Pfam" id="PF03151"/>
    </source>
</evidence>
<feature type="non-terminal residue" evidence="8">
    <location>
        <position position="1"/>
    </location>
</feature>
<dbReference type="EMBL" id="HACM01009578">
    <property type="protein sequence ID" value="CRZ10020.1"/>
    <property type="molecule type" value="Transcribed_RNA"/>
</dbReference>
<protein>
    <recommendedName>
        <fullName evidence="7">Sugar phosphate transporter domain-containing protein</fullName>
    </recommendedName>
</protein>
<name>A0A0H5R795_9EUKA</name>
<feature type="transmembrane region" description="Helical" evidence="5">
    <location>
        <begin position="359"/>
        <end position="377"/>
    </location>
</feature>
<evidence type="ECO:0000256" key="2">
    <source>
        <dbReference type="ARBA" id="ARBA00022692"/>
    </source>
</evidence>
<dbReference type="SUPFAM" id="SSF103481">
    <property type="entry name" value="Multidrug resistance efflux transporter EmrE"/>
    <property type="match status" value="1"/>
</dbReference>
<proteinExistence type="predicted"/>
<dbReference type="InterPro" id="IPR004853">
    <property type="entry name" value="Sugar_P_trans_dom"/>
</dbReference>